<evidence type="ECO:0000256" key="6">
    <source>
        <dbReference type="ARBA" id="ARBA00022605"/>
    </source>
</evidence>
<dbReference type="GO" id="GO:0000162">
    <property type="term" value="P:L-tryptophan biosynthetic process"/>
    <property type="evidence" value="ECO:0007669"/>
    <property type="project" value="TreeGrafter"/>
</dbReference>
<dbReference type="GO" id="GO:0005737">
    <property type="term" value="C:cytoplasm"/>
    <property type="evidence" value="ECO:0007669"/>
    <property type="project" value="UniProtKB-SubCell"/>
</dbReference>
<keyword evidence="5 9" id="KW-0963">Cytoplasm</keyword>
<dbReference type="PANTHER" id="PTHR43090:SF2">
    <property type="entry name" value="1-(5-PHOSPHORIBOSYL)-5-[(5-PHOSPHORIBOSYLAMINO)METHYLIDENEAMINO] IMIDAZOLE-4-CARBOXAMIDE ISOMERASE"/>
    <property type="match status" value="1"/>
</dbReference>
<dbReference type="HAMAP" id="MF_01014">
    <property type="entry name" value="HisA"/>
    <property type="match status" value="1"/>
</dbReference>
<dbReference type="KEGG" id="lcd:clem_07885"/>
<dbReference type="InterPro" id="IPR044524">
    <property type="entry name" value="Isoase_HisA-like"/>
</dbReference>
<dbReference type="InterPro" id="IPR023016">
    <property type="entry name" value="HisA/PriA"/>
</dbReference>
<evidence type="ECO:0000313" key="11">
    <source>
        <dbReference type="EMBL" id="ASQ46130.1"/>
    </source>
</evidence>
<dbReference type="Proteomes" id="UP000201728">
    <property type="component" value="Chromosome"/>
</dbReference>
<dbReference type="InterPro" id="IPR011060">
    <property type="entry name" value="RibuloseP-bd_barrel"/>
</dbReference>
<dbReference type="OrthoDB" id="9807749at2"/>
<protein>
    <recommendedName>
        <fullName evidence="9">1-(5-phosphoribosyl)-5-[(5-phosphoribosylamino)methylideneamino] imidazole-4-carboxamide isomerase</fullName>
        <ecNumber evidence="9">5.3.1.16</ecNumber>
    </recommendedName>
    <alternativeName>
        <fullName evidence="9">Phosphoribosylformimino-5-aminoimidazole carboxamide ribotide isomerase</fullName>
    </alternativeName>
</protein>
<evidence type="ECO:0000256" key="4">
    <source>
        <dbReference type="ARBA" id="ARBA00009667"/>
    </source>
</evidence>
<dbReference type="AlphaFoldDB" id="A0A222P2Q4"/>
<evidence type="ECO:0000256" key="9">
    <source>
        <dbReference type="HAMAP-Rule" id="MF_01014"/>
    </source>
</evidence>
<dbReference type="CDD" id="cd04732">
    <property type="entry name" value="HisA"/>
    <property type="match status" value="1"/>
</dbReference>
<comment type="similarity">
    <text evidence="4 9 10">Belongs to the HisA/HisF family.</text>
</comment>
<evidence type="ECO:0000256" key="10">
    <source>
        <dbReference type="RuleBase" id="RU003657"/>
    </source>
</evidence>
<dbReference type="GO" id="GO:0003949">
    <property type="term" value="F:1-(5-phosphoribosyl)-5-[(5-phosphoribosylamino)methylideneamino]imidazole-4-carboxamide isomerase activity"/>
    <property type="evidence" value="ECO:0007669"/>
    <property type="project" value="UniProtKB-UniRule"/>
</dbReference>
<comment type="catalytic activity">
    <reaction evidence="1 9">
        <text>1-(5-phospho-beta-D-ribosyl)-5-[(5-phospho-beta-D-ribosylamino)methylideneamino]imidazole-4-carboxamide = 5-[(5-phospho-1-deoxy-D-ribulos-1-ylimino)methylamino]-1-(5-phospho-beta-D-ribosyl)imidazole-4-carboxamide</text>
        <dbReference type="Rhea" id="RHEA:15469"/>
        <dbReference type="ChEBI" id="CHEBI:58435"/>
        <dbReference type="ChEBI" id="CHEBI:58525"/>
        <dbReference type="EC" id="5.3.1.16"/>
    </reaction>
</comment>
<feature type="active site" description="Proton donor" evidence="9">
    <location>
        <position position="129"/>
    </location>
</feature>
<keyword evidence="8 9" id="KW-0413">Isomerase</keyword>
<keyword evidence="6 9" id="KW-0028">Amino-acid biosynthesis</keyword>
<evidence type="ECO:0000256" key="3">
    <source>
        <dbReference type="ARBA" id="ARBA00005133"/>
    </source>
</evidence>
<dbReference type="FunFam" id="3.20.20.70:FF:000009">
    <property type="entry name" value="1-(5-phosphoribosyl)-5-[(5-phosphoribosylamino)methylideneamino] imidazole-4-carboxamide isomerase"/>
    <property type="match status" value="1"/>
</dbReference>
<dbReference type="Pfam" id="PF00977">
    <property type="entry name" value="His_biosynth"/>
    <property type="match status" value="1"/>
</dbReference>
<gene>
    <name evidence="9 11" type="primary">hisA</name>
    <name evidence="11" type="ORF">clem_07885</name>
</gene>
<feature type="active site" description="Proton acceptor" evidence="9">
    <location>
        <position position="8"/>
    </location>
</feature>
<evidence type="ECO:0000256" key="7">
    <source>
        <dbReference type="ARBA" id="ARBA00023102"/>
    </source>
</evidence>
<dbReference type="EMBL" id="CP016397">
    <property type="protein sequence ID" value="ASQ46130.1"/>
    <property type="molecule type" value="Genomic_DNA"/>
</dbReference>
<dbReference type="Gene3D" id="3.20.20.70">
    <property type="entry name" value="Aldolase class I"/>
    <property type="match status" value="1"/>
</dbReference>
<reference evidence="12" key="1">
    <citation type="submission" date="2016-07" db="EMBL/GenBank/DDBJ databases">
        <authorList>
            <person name="Florea S."/>
            <person name="Webb J.S."/>
            <person name="Jaromczyk J."/>
            <person name="Schardl C.L."/>
        </authorList>
    </citation>
    <scope>NUCLEOTIDE SEQUENCE [LARGE SCALE GENOMIC DNA]</scope>
    <source>
        <strain evidence="12">CDC-D5610</strain>
    </source>
</reference>
<evidence type="ECO:0000256" key="5">
    <source>
        <dbReference type="ARBA" id="ARBA00022490"/>
    </source>
</evidence>
<name>A0A222P2Q4_9GAMM</name>
<dbReference type="SUPFAM" id="SSF51366">
    <property type="entry name" value="Ribulose-phoshate binding barrel"/>
    <property type="match status" value="1"/>
</dbReference>
<dbReference type="InterPro" id="IPR006062">
    <property type="entry name" value="His_biosynth"/>
</dbReference>
<evidence type="ECO:0000256" key="8">
    <source>
        <dbReference type="ARBA" id="ARBA00023235"/>
    </source>
</evidence>
<accession>A0A222P2Q4</accession>
<evidence type="ECO:0000256" key="1">
    <source>
        <dbReference type="ARBA" id="ARBA00000901"/>
    </source>
</evidence>
<comment type="pathway">
    <text evidence="3 9">Amino-acid biosynthesis; L-histidine biosynthesis; L-histidine from 5-phospho-alpha-D-ribose 1-diphosphate: step 4/9.</text>
</comment>
<dbReference type="PANTHER" id="PTHR43090">
    <property type="entry name" value="1-(5-PHOSPHORIBOSYL)-5-[(5-PHOSPHORIBOSYLAMINO)METHYLIDENEAMINO] IMIDAZOLE-4-CARBOXAMIDE ISOMERASE"/>
    <property type="match status" value="1"/>
</dbReference>
<proteinExistence type="inferred from homology"/>
<evidence type="ECO:0000256" key="2">
    <source>
        <dbReference type="ARBA" id="ARBA00004496"/>
    </source>
</evidence>
<dbReference type="InterPro" id="IPR013785">
    <property type="entry name" value="Aldolase_TIM"/>
</dbReference>
<dbReference type="RefSeq" id="WP_094091114.1">
    <property type="nucleotide sequence ID" value="NZ_CP016397.1"/>
</dbReference>
<dbReference type="EC" id="5.3.1.16" evidence="9"/>
<evidence type="ECO:0000313" key="12">
    <source>
        <dbReference type="Proteomes" id="UP000201728"/>
    </source>
</evidence>
<organism evidence="11 12">
    <name type="scientific">Legionella clemsonensis</name>
    <dbReference type="NCBI Taxonomy" id="1867846"/>
    <lineage>
        <taxon>Bacteria</taxon>
        <taxon>Pseudomonadati</taxon>
        <taxon>Pseudomonadota</taxon>
        <taxon>Gammaproteobacteria</taxon>
        <taxon>Legionellales</taxon>
        <taxon>Legionellaceae</taxon>
        <taxon>Legionella</taxon>
    </lineage>
</organism>
<dbReference type="GO" id="GO:0000105">
    <property type="term" value="P:L-histidine biosynthetic process"/>
    <property type="evidence" value="ECO:0007669"/>
    <property type="project" value="UniProtKB-UniRule"/>
</dbReference>
<sequence length="245" mass="26942">MLIIPAIDLQQGQCVRLRQGKFDQLSIYNNKPAMLAKDYAKQGASRIHVVDLDGAQHGKMMQLSLIKQLKWPGLSLQLGGGIRSLACAQACLNNGIDKLVIGSIAITNPVLTSQLIKLVTAENIVLALDVKIQNDIPRPAIHGWQTTTTNNLWQIVSNYQLLGVREILCTDIAQDGMMTGPNFKLYEEAVKRFPTISWQASGGIRHANDLKDLEALGVSAAILGRMLYDTDFNLANYLGRNVYVS</sequence>
<keyword evidence="12" id="KW-1185">Reference proteome</keyword>
<dbReference type="UniPathway" id="UPA00031">
    <property type="reaction ID" value="UER00009"/>
</dbReference>
<comment type="subcellular location">
    <subcellularLocation>
        <location evidence="2 9">Cytoplasm</location>
    </subcellularLocation>
</comment>
<keyword evidence="7 9" id="KW-0368">Histidine biosynthesis</keyword>